<organism evidence="1">
    <name type="scientific">Sulfurisphaera javensis</name>
    <dbReference type="NCBI Taxonomy" id="2049879"/>
    <lineage>
        <taxon>Archaea</taxon>
        <taxon>Thermoproteota</taxon>
        <taxon>Thermoprotei</taxon>
        <taxon>Sulfolobales</taxon>
        <taxon>Sulfolobaceae</taxon>
        <taxon>Sulfurisphaera</taxon>
    </lineage>
</organism>
<dbReference type="KEGG" id="sjv:SJAV_26790"/>
<dbReference type="GeneID" id="92355631"/>
<evidence type="ECO:0000313" key="1">
    <source>
        <dbReference type="EMBL" id="BFH74735.1"/>
    </source>
</evidence>
<proteinExistence type="predicted"/>
<dbReference type="RefSeq" id="WP_369610213.1">
    <property type="nucleotide sequence ID" value="NZ_AP031322.1"/>
</dbReference>
<dbReference type="EMBL" id="AP031322">
    <property type="protein sequence ID" value="BFH74735.1"/>
    <property type="molecule type" value="Genomic_DNA"/>
</dbReference>
<sequence length="97" mass="10928">MRNQRGIEESLLAIAVRFSLMKGYSFNPTLISKANYTQLVNIISKGGIILLNDDLCDVKDTDFDNIFNASISSFVGDEFTILVIPKCLYENYKIRIG</sequence>
<reference evidence="1" key="1">
    <citation type="submission" date="2024-03" db="EMBL/GenBank/DDBJ databases">
        <title>Complete genome sequence of Sulfurisphaera javensis strain KD-1.</title>
        <authorList>
            <person name="Sakai H."/>
            <person name="Nur N."/>
            <person name="Suwanto A."/>
            <person name="Kurosawa N."/>
        </authorList>
    </citation>
    <scope>NUCLEOTIDE SEQUENCE</scope>
    <source>
        <strain evidence="1">KD-1</strain>
    </source>
</reference>
<protein>
    <submittedName>
        <fullName evidence="1">Uncharacterized protein</fullName>
    </submittedName>
</protein>
<name>A0AAT9GV17_9CREN</name>
<accession>A0AAT9GV17</accession>
<dbReference type="AlphaFoldDB" id="A0AAT9GV17"/>
<gene>
    <name evidence="1" type="ORF">SJAV_26790</name>
</gene>